<organism evidence="1 2">
    <name type="scientific">Bradyrhizobium jicamae</name>
    <dbReference type="NCBI Taxonomy" id="280332"/>
    <lineage>
        <taxon>Bacteria</taxon>
        <taxon>Pseudomonadati</taxon>
        <taxon>Pseudomonadota</taxon>
        <taxon>Alphaproteobacteria</taxon>
        <taxon>Hyphomicrobiales</taxon>
        <taxon>Nitrobacteraceae</taxon>
        <taxon>Bradyrhizobium</taxon>
    </lineage>
</organism>
<sequence length="114" mass="13080">MPKRDFTHLPYGGYIVGRETILFNRRYQPIVRIAPAAFRCHGQNRAPLVIPVGPSTVTPCDPGERITFDSQVWFYTDANPPSRNMATRARLQQLVDDIPELRAEIERRESKVTQ</sequence>
<comment type="caution">
    <text evidence="1">The sequence shown here is derived from an EMBL/GenBank/DDBJ whole genome shotgun (WGS) entry which is preliminary data.</text>
</comment>
<accession>A0ABS5FB08</accession>
<proteinExistence type="predicted"/>
<dbReference type="Proteomes" id="UP001315278">
    <property type="component" value="Unassembled WGS sequence"/>
</dbReference>
<reference evidence="2" key="1">
    <citation type="journal article" date="2021" name="ISME J.">
        <title>Evolutionary origin and ecological implication of a unique nif island in free-living Bradyrhizobium lineages.</title>
        <authorList>
            <person name="Tao J."/>
        </authorList>
    </citation>
    <scope>NUCLEOTIDE SEQUENCE [LARGE SCALE GENOMIC DNA]</scope>
    <source>
        <strain evidence="2">SZCCT0434</strain>
    </source>
</reference>
<keyword evidence="2" id="KW-1185">Reference proteome</keyword>
<protein>
    <submittedName>
        <fullName evidence="1">Uncharacterized protein</fullName>
    </submittedName>
</protein>
<name>A0ABS5FB08_9BRAD</name>
<dbReference type="RefSeq" id="WP_212491558.1">
    <property type="nucleotide sequence ID" value="NZ_JAFCJH010000001.1"/>
</dbReference>
<gene>
    <name evidence="1" type="ORF">JQ615_01045</name>
</gene>
<dbReference type="EMBL" id="JAFCJH010000001">
    <property type="protein sequence ID" value="MBR0793967.1"/>
    <property type="molecule type" value="Genomic_DNA"/>
</dbReference>
<evidence type="ECO:0000313" key="2">
    <source>
        <dbReference type="Proteomes" id="UP001315278"/>
    </source>
</evidence>
<evidence type="ECO:0000313" key="1">
    <source>
        <dbReference type="EMBL" id="MBR0793967.1"/>
    </source>
</evidence>